<dbReference type="RefSeq" id="WP_134190901.1">
    <property type="nucleotide sequence ID" value="NZ_JBHLUW010000002.1"/>
</dbReference>
<protein>
    <submittedName>
        <fullName evidence="2">Uncharacterized protein (DUF1501 family)</fullName>
    </submittedName>
</protein>
<name>A0A4R8LXD7_9BURK</name>
<sequence length="403" mass="42759">MKRRVFLSTAAAAGAALSALSLPRAPFAAACEGAARFAQSDARCAKRVSQYDSTGRASGRKLLFLIELKGGNDGLNTVVPFADPLYYSLRPHVAIARDAVLPLDERAALHPALQPLMPLWQRGELAIVQGLGYPHFNLSHFRAMEIWDTASDAHRYLRDGWVTRALASAQAVPRTPGSVLAGALPGGALVIGSAEQGPLTGAARGVTTLMPSSNCADADGVVEHALLTRFPLGAFGAALVHAIVASAASPPRDAAYARPDHDASVIRVTLNGFDTHANQRERHALLLAQFAQGVDALQATLRELGLWDQTLIVTYSEFGRRPRENDTGGTDHGSSAPHFVIGGSVRGGLYGAPPAMSQLDGNGNLPMAVDFRRLYATVLASWWGCDAAAVLQRCFDPLPLLHI</sequence>
<gene>
    <name evidence="2" type="ORF">BX592_104161</name>
</gene>
<dbReference type="Proteomes" id="UP000295509">
    <property type="component" value="Unassembled WGS sequence"/>
</dbReference>
<dbReference type="InterPro" id="IPR010869">
    <property type="entry name" value="DUF1501"/>
</dbReference>
<keyword evidence="1" id="KW-0732">Signal</keyword>
<dbReference type="InterPro" id="IPR006311">
    <property type="entry name" value="TAT_signal"/>
</dbReference>
<comment type="caution">
    <text evidence="2">The sequence shown here is derived from an EMBL/GenBank/DDBJ whole genome shotgun (WGS) entry which is preliminary data.</text>
</comment>
<dbReference type="PANTHER" id="PTHR43737:SF1">
    <property type="entry name" value="DUF1501 DOMAIN-CONTAINING PROTEIN"/>
    <property type="match status" value="1"/>
</dbReference>
<dbReference type="InterPro" id="IPR017850">
    <property type="entry name" value="Alkaline_phosphatase_core_sf"/>
</dbReference>
<evidence type="ECO:0000313" key="2">
    <source>
        <dbReference type="EMBL" id="TDY52876.1"/>
    </source>
</evidence>
<dbReference type="PANTHER" id="PTHR43737">
    <property type="entry name" value="BLL7424 PROTEIN"/>
    <property type="match status" value="1"/>
</dbReference>
<accession>A0A4R8LXD7</accession>
<dbReference type="AlphaFoldDB" id="A0A4R8LXD7"/>
<evidence type="ECO:0000313" key="3">
    <source>
        <dbReference type="Proteomes" id="UP000295509"/>
    </source>
</evidence>
<dbReference type="OrthoDB" id="9779968at2"/>
<feature type="chain" id="PRO_5020724713" evidence="1">
    <location>
        <begin position="31"/>
        <end position="403"/>
    </location>
</feature>
<proteinExistence type="predicted"/>
<evidence type="ECO:0000256" key="1">
    <source>
        <dbReference type="SAM" id="SignalP"/>
    </source>
</evidence>
<organism evidence="2 3">
    <name type="scientific">Paraburkholderia rhizosphaerae</name>
    <dbReference type="NCBI Taxonomy" id="480658"/>
    <lineage>
        <taxon>Bacteria</taxon>
        <taxon>Pseudomonadati</taxon>
        <taxon>Pseudomonadota</taxon>
        <taxon>Betaproteobacteria</taxon>
        <taxon>Burkholderiales</taxon>
        <taxon>Burkholderiaceae</taxon>
        <taxon>Paraburkholderia</taxon>
    </lineage>
</organism>
<dbReference type="EMBL" id="SORE01000004">
    <property type="protein sequence ID" value="TDY52876.1"/>
    <property type="molecule type" value="Genomic_DNA"/>
</dbReference>
<dbReference type="SUPFAM" id="SSF53649">
    <property type="entry name" value="Alkaline phosphatase-like"/>
    <property type="match status" value="1"/>
</dbReference>
<dbReference type="Pfam" id="PF07394">
    <property type="entry name" value="DUF1501"/>
    <property type="match status" value="1"/>
</dbReference>
<reference evidence="2 3" key="1">
    <citation type="submission" date="2019-03" db="EMBL/GenBank/DDBJ databases">
        <title>Genomic Encyclopedia of Type Strains, Phase III (KMG-III): the genomes of soil and plant-associated and newly described type strains.</title>
        <authorList>
            <person name="Whitman W."/>
        </authorList>
    </citation>
    <scope>NUCLEOTIDE SEQUENCE [LARGE SCALE GENOMIC DNA]</scope>
    <source>
        <strain evidence="2 3">LMG 29544</strain>
    </source>
</reference>
<keyword evidence="3" id="KW-1185">Reference proteome</keyword>
<dbReference type="PROSITE" id="PS51318">
    <property type="entry name" value="TAT"/>
    <property type="match status" value="1"/>
</dbReference>
<feature type="signal peptide" evidence="1">
    <location>
        <begin position="1"/>
        <end position="30"/>
    </location>
</feature>